<protein>
    <recommendedName>
        <fullName evidence="4">peptidylprolyl isomerase</fullName>
        <ecNumber evidence="4">5.2.1.8</ecNumber>
    </recommendedName>
</protein>
<feature type="domain" description="PPIase FKBP-type" evidence="7">
    <location>
        <begin position="117"/>
        <end position="206"/>
    </location>
</feature>
<reference evidence="8" key="2">
    <citation type="submission" date="2023-03" db="EMBL/GenBank/DDBJ databases">
        <authorList>
            <person name="Inwood S.N."/>
            <person name="Skelly J.G."/>
            <person name="Guhlin J."/>
            <person name="Harrop T.W.R."/>
            <person name="Goldson S.G."/>
            <person name="Dearden P.K."/>
        </authorList>
    </citation>
    <scope>NUCLEOTIDE SEQUENCE</scope>
    <source>
        <strain evidence="8">Lincoln</strain>
        <tissue evidence="8">Whole body</tissue>
    </source>
</reference>
<dbReference type="GO" id="GO:0007283">
    <property type="term" value="P:spermatogenesis"/>
    <property type="evidence" value="ECO:0007669"/>
    <property type="project" value="TreeGrafter"/>
</dbReference>
<dbReference type="Proteomes" id="UP001168972">
    <property type="component" value="Unassembled WGS sequence"/>
</dbReference>
<keyword evidence="4" id="KW-0413">Isomerase</keyword>
<dbReference type="PROSITE" id="PS50293">
    <property type="entry name" value="TPR_REGION"/>
    <property type="match status" value="1"/>
</dbReference>
<keyword evidence="2" id="KW-0677">Repeat</keyword>
<comment type="catalytic activity">
    <reaction evidence="4">
        <text>[protein]-peptidylproline (omega=180) = [protein]-peptidylproline (omega=0)</text>
        <dbReference type="Rhea" id="RHEA:16237"/>
        <dbReference type="Rhea" id="RHEA-COMP:10747"/>
        <dbReference type="Rhea" id="RHEA-COMP:10748"/>
        <dbReference type="ChEBI" id="CHEBI:83833"/>
        <dbReference type="ChEBI" id="CHEBI:83834"/>
        <dbReference type="EC" id="5.2.1.8"/>
    </reaction>
</comment>
<evidence type="ECO:0000256" key="6">
    <source>
        <dbReference type="SAM" id="Coils"/>
    </source>
</evidence>
<dbReference type="PANTHER" id="PTHR46674:SF1">
    <property type="entry name" value="INACTIVE PEPTIDYL-PROLYL CIS-TRANS ISOMERASE FKBP6"/>
    <property type="match status" value="1"/>
</dbReference>
<evidence type="ECO:0000256" key="2">
    <source>
        <dbReference type="ARBA" id="ARBA00022737"/>
    </source>
</evidence>
<dbReference type="Pfam" id="PF00254">
    <property type="entry name" value="FKBP_C"/>
    <property type="match status" value="1"/>
</dbReference>
<accession>A0AA39FTU8</accession>
<dbReference type="Gene3D" id="3.10.50.40">
    <property type="match status" value="1"/>
</dbReference>
<organism evidence="8 9">
    <name type="scientific">Microctonus hyperodae</name>
    <name type="common">Parasitoid wasp</name>
    <dbReference type="NCBI Taxonomy" id="165561"/>
    <lineage>
        <taxon>Eukaryota</taxon>
        <taxon>Metazoa</taxon>
        <taxon>Ecdysozoa</taxon>
        <taxon>Arthropoda</taxon>
        <taxon>Hexapoda</taxon>
        <taxon>Insecta</taxon>
        <taxon>Pterygota</taxon>
        <taxon>Neoptera</taxon>
        <taxon>Endopterygota</taxon>
        <taxon>Hymenoptera</taxon>
        <taxon>Apocrita</taxon>
        <taxon>Ichneumonoidea</taxon>
        <taxon>Braconidae</taxon>
        <taxon>Euphorinae</taxon>
        <taxon>Microctonus</taxon>
    </lineage>
</organism>
<dbReference type="InterPro" id="IPR046357">
    <property type="entry name" value="PPIase_dom_sf"/>
</dbReference>
<dbReference type="GO" id="GO:0034587">
    <property type="term" value="P:piRNA processing"/>
    <property type="evidence" value="ECO:0007669"/>
    <property type="project" value="TreeGrafter"/>
</dbReference>
<dbReference type="InterPro" id="IPR011990">
    <property type="entry name" value="TPR-like_helical_dom_sf"/>
</dbReference>
<dbReference type="SUPFAM" id="SSF48452">
    <property type="entry name" value="TPR-like"/>
    <property type="match status" value="1"/>
</dbReference>
<gene>
    <name evidence="8" type="ORF">PV327_009137</name>
</gene>
<reference evidence="8" key="1">
    <citation type="journal article" date="2023" name="bioRxiv">
        <title>Scaffold-level genome assemblies of two parasitoid biocontrol wasps reveal the parthenogenesis mechanism and an associated novel virus.</title>
        <authorList>
            <person name="Inwood S."/>
            <person name="Skelly J."/>
            <person name="Guhlin J."/>
            <person name="Harrop T."/>
            <person name="Goldson S."/>
            <person name="Dearden P."/>
        </authorList>
    </citation>
    <scope>NUCLEOTIDE SEQUENCE</scope>
    <source>
        <strain evidence="8">Lincoln</strain>
        <tissue evidence="8">Whole body</tissue>
    </source>
</reference>
<keyword evidence="6" id="KW-0175">Coiled coil</keyword>
<keyword evidence="9" id="KW-1185">Reference proteome</keyword>
<evidence type="ECO:0000313" key="8">
    <source>
        <dbReference type="EMBL" id="KAK0175385.1"/>
    </source>
</evidence>
<evidence type="ECO:0000256" key="3">
    <source>
        <dbReference type="ARBA" id="ARBA00022803"/>
    </source>
</evidence>
<dbReference type="PROSITE" id="PS50005">
    <property type="entry name" value="TPR"/>
    <property type="match status" value="1"/>
</dbReference>
<keyword evidence="3 5" id="KW-0802">TPR repeat</keyword>
<feature type="coiled-coil region" evidence="6">
    <location>
        <begin position="248"/>
        <end position="282"/>
    </location>
</feature>
<dbReference type="InterPro" id="IPR019734">
    <property type="entry name" value="TPR_rpt"/>
</dbReference>
<dbReference type="GO" id="GO:0003755">
    <property type="term" value="F:peptidyl-prolyl cis-trans isomerase activity"/>
    <property type="evidence" value="ECO:0007669"/>
    <property type="project" value="UniProtKB-KW"/>
</dbReference>
<evidence type="ECO:0000259" key="7">
    <source>
        <dbReference type="PROSITE" id="PS50059"/>
    </source>
</evidence>
<evidence type="ECO:0000256" key="4">
    <source>
        <dbReference type="PROSITE-ProRule" id="PRU00277"/>
    </source>
</evidence>
<dbReference type="SUPFAM" id="SSF54534">
    <property type="entry name" value="FKBP-like"/>
    <property type="match status" value="1"/>
</dbReference>
<dbReference type="PROSITE" id="PS50059">
    <property type="entry name" value="FKBP_PPIASE"/>
    <property type="match status" value="1"/>
</dbReference>
<proteinExistence type="inferred from homology"/>
<sequence>MTNCKDPLAGFTLKELMADDGLTFDFGEEFKDDIDDRYKYNPNVNIADDDLIKFMNLELSDDEEDTQNTPDYSNKIEPISLGLNFDKVKGKMVDLTPDGKIKKLIRQNGVGEIVPQESLVTIKYSGYFEGQDDPYDSSHMRGSPDRYRLNQGNLIWGLDLAIQSMKKHEVSIFWIHPDYAYGELGCLPLVPPQAEVMFIVHLIDYLDNGSADTGENLNREQRNIFAQVKKFVHHLLVSGADNFKHGQYRRAIRDYKRAANNIEDAQLDNEEEEAEMKRIVSRIYQNLAICYNKENMPRQACIACNKVVNKTCKTYYHYGKALTKMGEYSQAIEQLELGLNLSPNDADLIKQINITNDFNMKYSVIEKQMWGKCLGLDNSNEDARNKEYKKLAIELCEEFMKDENILRQPLSEGLRPEVGKMIRKEALAMGLNVTIHERYGKEVVYLEKPNYK</sequence>
<name>A0AA39FTU8_MICHY</name>
<dbReference type="GO" id="GO:0005737">
    <property type="term" value="C:cytoplasm"/>
    <property type="evidence" value="ECO:0007669"/>
    <property type="project" value="TreeGrafter"/>
</dbReference>
<dbReference type="EC" id="5.2.1.8" evidence="4"/>
<comment type="similarity">
    <text evidence="1">Belongs to the FKBP6 family.</text>
</comment>
<dbReference type="GO" id="GO:0051879">
    <property type="term" value="F:Hsp90 protein binding"/>
    <property type="evidence" value="ECO:0007669"/>
    <property type="project" value="TreeGrafter"/>
</dbReference>
<dbReference type="PANTHER" id="PTHR46674">
    <property type="entry name" value="INACTIVE PEPTIDYL-PROLYL CIS-TRANS ISOMERASE FKBP6"/>
    <property type="match status" value="1"/>
</dbReference>
<feature type="repeat" description="TPR" evidence="5">
    <location>
        <begin position="312"/>
        <end position="345"/>
    </location>
</feature>
<evidence type="ECO:0000313" key="9">
    <source>
        <dbReference type="Proteomes" id="UP001168972"/>
    </source>
</evidence>
<keyword evidence="4" id="KW-0697">Rotamase</keyword>
<comment type="caution">
    <text evidence="8">The sequence shown here is derived from an EMBL/GenBank/DDBJ whole genome shotgun (WGS) entry which is preliminary data.</text>
</comment>
<dbReference type="InterPro" id="IPR042282">
    <property type="entry name" value="FKBP6/shu"/>
</dbReference>
<evidence type="ECO:0000256" key="5">
    <source>
        <dbReference type="PROSITE-ProRule" id="PRU00339"/>
    </source>
</evidence>
<dbReference type="EMBL" id="JAQQBR010000005">
    <property type="protein sequence ID" value="KAK0175385.1"/>
    <property type="molecule type" value="Genomic_DNA"/>
</dbReference>
<evidence type="ECO:0000256" key="1">
    <source>
        <dbReference type="ARBA" id="ARBA00009648"/>
    </source>
</evidence>
<dbReference type="AlphaFoldDB" id="A0AA39FTU8"/>
<dbReference type="Gene3D" id="1.25.40.10">
    <property type="entry name" value="Tetratricopeptide repeat domain"/>
    <property type="match status" value="1"/>
</dbReference>
<dbReference type="InterPro" id="IPR001179">
    <property type="entry name" value="PPIase_FKBP_dom"/>
</dbReference>